<gene>
    <name evidence="1" type="ORF">ACFQ21_02950</name>
</gene>
<reference evidence="2" key="1">
    <citation type="journal article" date="2019" name="Int. J. Syst. Evol. Microbiol.">
        <title>The Global Catalogue of Microorganisms (GCM) 10K type strain sequencing project: providing services to taxonomists for standard genome sequencing and annotation.</title>
        <authorList>
            <consortium name="The Broad Institute Genomics Platform"/>
            <consortium name="The Broad Institute Genome Sequencing Center for Infectious Disease"/>
            <person name="Wu L."/>
            <person name="Ma J."/>
        </authorList>
    </citation>
    <scope>NUCLEOTIDE SEQUENCE [LARGE SCALE GENOMIC DNA]</scope>
    <source>
        <strain evidence="2">CCUG 58938</strain>
    </source>
</reference>
<accession>A0ABW3JWG7</accession>
<keyword evidence="2" id="KW-1185">Reference proteome</keyword>
<dbReference type="EMBL" id="JBHTKA010000001">
    <property type="protein sequence ID" value="MFD0998242.1"/>
    <property type="molecule type" value="Genomic_DNA"/>
</dbReference>
<sequence>MRIHLRGVAILLFAIQFMYAFQVAAYTDSTKAAMPVRHLPPSVQAALYRTFDELNYTQSADAAYDPIIVPQVDLADSIEEQRAYAHALLEKVQSTQRFIENLDALAEIELPVGVVRSGGAVDYSILIDRMTVTPQGNIMDVYVSLALPQTGDRIAFRGRIPLSKEGGIAGSAKVYLLGDHPIKFSGISLLTIKGSTNTYVEFDCNGFKGVSIEAEVQFSRSIIVPEDDKGNASTNDNERVKVNFTTYAQSLNDLMVGVSIPAFQVKALKGFGFKVTQAFMDWSDLANPPGISFPKDYSSPFVQGGQPLLWQGFYLQRLEVRLPPSFAKKEGDNSRISLGVEHMILDDQGFTGEIFADNILDAGDMSGWAYTLDHAELALVTNQVKGLELQGVISVPHLKKQADNSTTKFQYVAGRSAEGNYIFSVTIKDKLRLPLLVADLDLLPGSVITVKEKDNKFYPTVVLNGCLGIKTTSSGPKANLVGIGFEGLRISTEAPHFDIKAVSFGKEGEKQSASKYPLVINNILIKKDGKDKIGLGLDVTINIGGSSSEEGFGGTAGLIVWGKRETVEVKNAEGVVTSTDKSDWKFHKVEITAIGVNFKKGGVIEIAGEIRFFEDDPVYGDGFKGSIAGKIQMFKVKVEALFGKTPEFRYWYADALVEFTSGIPLFPGFSAYGFGGGYYSKMKQSTDGNGSPIGRNASGIVYVPDENTIGIKALVKFGATPSQAPYNGDVALEVALNKHGGINSVTFTGNIVVMSPALPGGLERIKEQAMAVAGDSKAAAKLLSLVQGQVSANVKILFDNENDVLHANMEMFINVVGGVIKGIGPNNRAGWAVMHFEKSDWYMLVGTPNDPVGIELLWMLKLKSYFMMGKNLPGSPPPPRQVSEILGITADDLDYMRDLNAAESGFGFAFGMNFSFDTGNLSFLMFYGRFAAGIGTDFMIKKYAKEYHCVGSDETIGINGWFANGQAYAYVQGKIGIKVKLRFYKGNYDILSIGAAAILQTKGPNPFWMRGIVGGYYKILGGLVKGNCKFEVTIGKDCQIVGNSNPLEDVDIIAEVSPAPGGNDVDVFTAPQAAFNIPIGEEFVITDIENRKRTFRGRLVDFKVSDGSIAVPGTLRWNEDSDVVAFDSHDVLPSEKKMNVIVKITFEELVNGSWKAVVFEGKEVEEVKETTFTTGKAPDHILASNVLISYPIIGQYNFYPKEYSQGFIQLKKGQPELFTPSEEWVQKLRLSNAETQSYGETTLSYDASAKRVNFDIPSGLLTDKVYAIEILNFPKQNAVLDANVQNVNTELQTGDTLTTKHIEGELALRDVKTVYTAPFRTSKYNTFRDKIAGVKLSITMNIPSQAGDMAELRSYLQGPEAIDRFELEGKDGFAPLITTEALLEDNKWYNQLVYPLVYEGYPLLGYMGTTRDTLEFGLPAVRAAYLEQLGQSPELTDEAGGVTNASLSGYMRYDLMRVMVEDYRSIQKQVANYITDRPERVTERLEKIVTKPFPFYRQGKYYVRLKYRIPGINKTTSSYDWELHNVIPD</sequence>
<evidence type="ECO:0000313" key="1">
    <source>
        <dbReference type="EMBL" id="MFD0998242.1"/>
    </source>
</evidence>
<evidence type="ECO:0000313" key="2">
    <source>
        <dbReference type="Proteomes" id="UP001597112"/>
    </source>
</evidence>
<dbReference type="RefSeq" id="WP_377574607.1">
    <property type="nucleotide sequence ID" value="NZ_JBHTKA010000001.1"/>
</dbReference>
<proteinExistence type="predicted"/>
<protein>
    <submittedName>
        <fullName evidence="1">Uncharacterized protein</fullName>
    </submittedName>
</protein>
<name>A0ABW3JWG7_9BACT</name>
<dbReference type="Proteomes" id="UP001597112">
    <property type="component" value="Unassembled WGS sequence"/>
</dbReference>
<organism evidence="1 2">
    <name type="scientific">Ohtaekwangia kribbensis</name>
    <dbReference type="NCBI Taxonomy" id="688913"/>
    <lineage>
        <taxon>Bacteria</taxon>
        <taxon>Pseudomonadati</taxon>
        <taxon>Bacteroidota</taxon>
        <taxon>Cytophagia</taxon>
        <taxon>Cytophagales</taxon>
        <taxon>Fulvivirgaceae</taxon>
        <taxon>Ohtaekwangia</taxon>
    </lineage>
</organism>
<comment type="caution">
    <text evidence="1">The sequence shown here is derived from an EMBL/GenBank/DDBJ whole genome shotgun (WGS) entry which is preliminary data.</text>
</comment>